<feature type="domain" description="HAMP" evidence="12">
    <location>
        <begin position="182"/>
        <end position="236"/>
    </location>
</feature>
<keyword evidence="10" id="KW-0812">Transmembrane</keyword>
<evidence type="ECO:0000256" key="9">
    <source>
        <dbReference type="ARBA" id="ARBA00022840"/>
    </source>
</evidence>
<keyword evidence="8 13" id="KW-0418">Kinase</keyword>
<dbReference type="Pfam" id="PF02518">
    <property type="entry name" value="HATPase_c"/>
    <property type="match status" value="1"/>
</dbReference>
<evidence type="ECO:0000256" key="3">
    <source>
        <dbReference type="ARBA" id="ARBA00012438"/>
    </source>
</evidence>
<dbReference type="Pfam" id="PF00672">
    <property type="entry name" value="HAMP"/>
    <property type="match status" value="1"/>
</dbReference>
<dbReference type="SUPFAM" id="SSF47384">
    <property type="entry name" value="Homodimeric domain of signal transducing histidine kinase"/>
    <property type="match status" value="1"/>
</dbReference>
<dbReference type="Proteomes" id="UP001501169">
    <property type="component" value="Unassembled WGS sequence"/>
</dbReference>
<name>A0ABN1DT06_9GAMM</name>
<comment type="catalytic activity">
    <reaction evidence="1">
        <text>ATP + protein L-histidine = ADP + protein N-phospho-L-histidine.</text>
        <dbReference type="EC" id="2.7.13.3"/>
    </reaction>
</comment>
<dbReference type="InterPro" id="IPR005467">
    <property type="entry name" value="His_kinase_dom"/>
</dbReference>
<dbReference type="RefSeq" id="WP_226767259.1">
    <property type="nucleotide sequence ID" value="NZ_BAAAEO010000003.1"/>
</dbReference>
<dbReference type="PROSITE" id="PS50109">
    <property type="entry name" value="HIS_KIN"/>
    <property type="match status" value="1"/>
</dbReference>
<evidence type="ECO:0000256" key="7">
    <source>
        <dbReference type="ARBA" id="ARBA00022741"/>
    </source>
</evidence>
<dbReference type="InterPro" id="IPR036097">
    <property type="entry name" value="HisK_dim/P_sf"/>
</dbReference>
<dbReference type="SMART" id="SM00387">
    <property type="entry name" value="HATPase_c"/>
    <property type="match status" value="1"/>
</dbReference>
<keyword evidence="10" id="KW-0472">Membrane</keyword>
<dbReference type="SUPFAM" id="SSF55874">
    <property type="entry name" value="ATPase domain of HSP90 chaperone/DNA topoisomerase II/histidine kinase"/>
    <property type="match status" value="1"/>
</dbReference>
<evidence type="ECO:0000313" key="13">
    <source>
        <dbReference type="EMBL" id="GAA0551464.1"/>
    </source>
</evidence>
<protein>
    <recommendedName>
        <fullName evidence="3">histidine kinase</fullName>
        <ecNumber evidence="3">2.7.13.3</ecNumber>
    </recommendedName>
</protein>
<evidence type="ECO:0000256" key="8">
    <source>
        <dbReference type="ARBA" id="ARBA00022777"/>
    </source>
</evidence>
<dbReference type="CDD" id="cd06225">
    <property type="entry name" value="HAMP"/>
    <property type="match status" value="1"/>
</dbReference>
<evidence type="ECO:0000259" key="12">
    <source>
        <dbReference type="PROSITE" id="PS50885"/>
    </source>
</evidence>
<dbReference type="Pfam" id="PF00512">
    <property type="entry name" value="HisKA"/>
    <property type="match status" value="1"/>
</dbReference>
<dbReference type="GO" id="GO:0016301">
    <property type="term" value="F:kinase activity"/>
    <property type="evidence" value="ECO:0007669"/>
    <property type="project" value="UniProtKB-KW"/>
</dbReference>
<dbReference type="PANTHER" id="PTHR44936">
    <property type="entry name" value="SENSOR PROTEIN CREC"/>
    <property type="match status" value="1"/>
</dbReference>
<organism evidence="13 14">
    <name type="scientific">Rheinheimera aquimaris</name>
    <dbReference type="NCBI Taxonomy" id="412437"/>
    <lineage>
        <taxon>Bacteria</taxon>
        <taxon>Pseudomonadati</taxon>
        <taxon>Pseudomonadota</taxon>
        <taxon>Gammaproteobacteria</taxon>
        <taxon>Chromatiales</taxon>
        <taxon>Chromatiaceae</taxon>
        <taxon>Rheinheimera</taxon>
    </lineage>
</organism>
<dbReference type="PANTHER" id="PTHR44936:SF10">
    <property type="entry name" value="SENSOR PROTEIN RSTB"/>
    <property type="match status" value="1"/>
</dbReference>
<dbReference type="Gene3D" id="3.30.565.10">
    <property type="entry name" value="Histidine kinase-like ATPase, C-terminal domain"/>
    <property type="match status" value="1"/>
</dbReference>
<keyword evidence="9" id="KW-0067">ATP-binding</keyword>
<dbReference type="InterPro" id="IPR050980">
    <property type="entry name" value="2C_sensor_his_kinase"/>
</dbReference>
<evidence type="ECO:0000259" key="11">
    <source>
        <dbReference type="PROSITE" id="PS50109"/>
    </source>
</evidence>
<keyword evidence="14" id="KW-1185">Reference proteome</keyword>
<feature type="transmembrane region" description="Helical" evidence="10">
    <location>
        <begin position="20"/>
        <end position="40"/>
    </location>
</feature>
<dbReference type="SMART" id="SM00388">
    <property type="entry name" value="HisKA"/>
    <property type="match status" value="1"/>
</dbReference>
<keyword evidence="5" id="KW-0597">Phosphoprotein</keyword>
<dbReference type="EMBL" id="BAAAEO010000003">
    <property type="protein sequence ID" value="GAA0551464.1"/>
    <property type="molecule type" value="Genomic_DNA"/>
</dbReference>
<reference evidence="14" key="1">
    <citation type="journal article" date="2019" name="Int. J. Syst. Evol. Microbiol.">
        <title>The Global Catalogue of Microorganisms (GCM) 10K type strain sequencing project: providing services to taxonomists for standard genome sequencing and annotation.</title>
        <authorList>
            <consortium name="The Broad Institute Genomics Platform"/>
            <consortium name="The Broad Institute Genome Sequencing Center for Infectious Disease"/>
            <person name="Wu L."/>
            <person name="Ma J."/>
        </authorList>
    </citation>
    <scope>NUCLEOTIDE SEQUENCE [LARGE SCALE GENOMIC DNA]</scope>
    <source>
        <strain evidence="14">JCM 14331</strain>
    </source>
</reference>
<proteinExistence type="predicted"/>
<dbReference type="InterPro" id="IPR003594">
    <property type="entry name" value="HATPase_dom"/>
</dbReference>
<gene>
    <name evidence="13" type="primary">cpxA</name>
    <name evidence="13" type="ORF">GCM10009098_18880</name>
</gene>
<evidence type="ECO:0000256" key="4">
    <source>
        <dbReference type="ARBA" id="ARBA00022475"/>
    </source>
</evidence>
<dbReference type="InterPro" id="IPR036890">
    <property type="entry name" value="HATPase_C_sf"/>
</dbReference>
<dbReference type="InterPro" id="IPR003661">
    <property type="entry name" value="HisK_dim/P_dom"/>
</dbReference>
<evidence type="ECO:0000256" key="5">
    <source>
        <dbReference type="ARBA" id="ARBA00022553"/>
    </source>
</evidence>
<evidence type="ECO:0000256" key="2">
    <source>
        <dbReference type="ARBA" id="ARBA00004651"/>
    </source>
</evidence>
<evidence type="ECO:0000256" key="10">
    <source>
        <dbReference type="SAM" id="Phobius"/>
    </source>
</evidence>
<feature type="domain" description="Histidine kinase" evidence="11">
    <location>
        <begin position="244"/>
        <end position="454"/>
    </location>
</feature>
<dbReference type="SUPFAM" id="SSF158472">
    <property type="entry name" value="HAMP domain-like"/>
    <property type="match status" value="1"/>
</dbReference>
<dbReference type="Gene3D" id="1.10.8.500">
    <property type="entry name" value="HAMP domain in histidine kinase"/>
    <property type="match status" value="1"/>
</dbReference>
<comment type="caution">
    <text evidence="13">The sequence shown here is derived from an EMBL/GenBank/DDBJ whole genome shotgun (WGS) entry which is preliminary data.</text>
</comment>
<sequence>MTWLSRLNPFHYLAGRIFLWFWLVLLIAVFGTLALSRALVEQTEIRRLPHSIIQQLQQQVDQFANSTDSQQLLARLQQDKPGRWLLVNADTNTVLTPELLPRDFDQHWLTELSQLSRARWLKHHNMSLAGPFVLRLGNETLALYQKRQRPPQPWWRLSEMPQHVLLGLTLLVSAVASFILAVSISRPLRELLQRNLQFADGKLQSRVTNLSKRQDELGQLGRSFNTMAERISALLTNQQRLLRDISHELRSPLARAQLALGLAERQQNLEQVPRLKQELDRLDAMLDELLTFSKLDAGQYQLHKQPFDLPELLTEIIEVNQVEADARQQTINLHTSSGIQIYADSRLLARAVENVLRNAIKYSPAASMINISLLQQANQLVLTIRDQGPGIAPEQLDAVFEPFYRVSSSRNSNTGGTGLGLAIVAQIVRQHGGQVRAENSPQGGLCITMHLPVK</sequence>
<dbReference type="Gene3D" id="1.10.287.130">
    <property type="match status" value="1"/>
</dbReference>
<dbReference type="EC" id="2.7.13.3" evidence="3"/>
<feature type="transmembrane region" description="Helical" evidence="10">
    <location>
        <begin position="164"/>
        <end position="184"/>
    </location>
</feature>
<keyword evidence="7" id="KW-0547">Nucleotide-binding</keyword>
<dbReference type="PROSITE" id="PS50885">
    <property type="entry name" value="HAMP"/>
    <property type="match status" value="1"/>
</dbReference>
<dbReference type="SMART" id="SM00304">
    <property type="entry name" value="HAMP"/>
    <property type="match status" value="1"/>
</dbReference>
<evidence type="ECO:0000256" key="1">
    <source>
        <dbReference type="ARBA" id="ARBA00000085"/>
    </source>
</evidence>
<comment type="subcellular location">
    <subcellularLocation>
        <location evidence="2">Cell membrane</location>
        <topology evidence="2">Multi-pass membrane protein</topology>
    </subcellularLocation>
</comment>
<keyword evidence="10" id="KW-1133">Transmembrane helix</keyword>
<dbReference type="CDD" id="cd00082">
    <property type="entry name" value="HisKA"/>
    <property type="match status" value="1"/>
</dbReference>
<keyword evidence="4" id="KW-1003">Cell membrane</keyword>
<dbReference type="PRINTS" id="PR00344">
    <property type="entry name" value="BCTRLSENSOR"/>
</dbReference>
<accession>A0ABN1DT06</accession>
<dbReference type="InterPro" id="IPR004358">
    <property type="entry name" value="Sig_transdc_His_kin-like_C"/>
</dbReference>
<keyword evidence="6" id="KW-0808">Transferase</keyword>
<evidence type="ECO:0000256" key="6">
    <source>
        <dbReference type="ARBA" id="ARBA00022679"/>
    </source>
</evidence>
<evidence type="ECO:0000313" key="14">
    <source>
        <dbReference type="Proteomes" id="UP001501169"/>
    </source>
</evidence>
<dbReference type="InterPro" id="IPR003660">
    <property type="entry name" value="HAMP_dom"/>
</dbReference>